<proteinExistence type="predicted"/>
<dbReference type="EMBL" id="NKUJ01000057">
    <property type="protein sequence ID" value="RMJ15836.1"/>
    <property type="molecule type" value="Genomic_DNA"/>
</dbReference>
<protein>
    <submittedName>
        <fullName evidence="2">Uncharacterized protein</fullName>
    </submittedName>
</protein>
<name>A0A3M2SE41_9HYPO</name>
<evidence type="ECO:0000313" key="3">
    <source>
        <dbReference type="Proteomes" id="UP000277212"/>
    </source>
</evidence>
<evidence type="ECO:0000256" key="1">
    <source>
        <dbReference type="SAM" id="MobiDB-lite"/>
    </source>
</evidence>
<feature type="region of interest" description="Disordered" evidence="1">
    <location>
        <begin position="156"/>
        <end position="176"/>
    </location>
</feature>
<accession>A0A3M2SE41</accession>
<sequence length="1120" mass="124280">MTDRSYRQLDVDAPIDWTQPPPNDHFSYFTDGQDNTVILKTIDTFTLRRTDRFSTQKLHVYAETIRLDGNIKLPGKELGLFCNKLLLPDDKLSVSISVAGKVGDDCAPNQTPSDNNHGQHGGNIILSVEEFDPQLLPTVDGKQKKIGLYLEAHGGNGGRGATSTSSNDDGGSPGANGGNGGNITVYFGHHLLGVINNLLSLVNDPGMPWLGKLAKLRDYDFHGEMSLKNMRRLIEASKNDIEAMKPVDEIRQMLKLMDFDDAPEGISECATQLSHLIERFQQSPTEIKVPHDTVQKSRKVLDNLRQIYGPFTTQQWQDFQDSTALLSTDMSKALETSTGTAGSKIQAVVADVVKELRARVNEVPKFMKFSYGCKKGSGGLGGQGANADSPHGTDGEPGKLDGKLRVEVLDFSGSDQSLSLPDAVAHPDQCQMLLNIADLKYFAASGGETVQSITQQEMKKREVAMARTLAVGEDQKFGKGEQQPDISFSYGDARALYQKLLRRLHFVPALKRQLRASSTQDLPELSQQDQAKFSLAAAYASIFKDKLCLDPIVQLLQVYDHTVQRLNWSSMGMDFMGHEGLWAPRLTYKFYETELEGFAVKAAELAKSLADTQSRDKAQAAIERSHSNCQLQLDGIETRIRLLTAVPNGELILIGSQIAEYTPILRAKRLLLQSRISNAKVGIEKTWNWDPKIILDALCMIAFCPNELNIAAQVANGVYKAATTVQRVDGNAVETSYVVSQFGDAGSTLDKLAEAYRARPDGSISVDDPGASKLLSTKATLDDLLKSFRAAIPDLSATIEKQLESYLSIIERRNKAVMDYNASLQLLTKAYADREFYEQRDEELGQLQLSTYNPESPSMRLWLLKYRQDLRYNILSTLYRGERALQFWGLVDSLAPIPAAEDFSDLDLLKVRADVLRQRFKDALTTRANNPGTVWPEVGHCTNSKGKGKFFHLHPDDVAHFRDHPTELHIKDADPPRTDLLYEAYFTIPPARKGDSKTSTDFAGHADVRIDSVRAWLYGASVAKRDNKAELAITLVHLGNDSIVREDNVLFEFNHDAVTLGCTYDPTNVQDAADIPRSTCLSWVWETKIGYRSDLVQLMMSLAELRANMVEIQMPAMAVM</sequence>
<dbReference type="AlphaFoldDB" id="A0A3M2SE41"/>
<evidence type="ECO:0000313" key="2">
    <source>
        <dbReference type="EMBL" id="RMJ15836.1"/>
    </source>
</evidence>
<dbReference type="Proteomes" id="UP000277212">
    <property type="component" value="Unassembled WGS sequence"/>
</dbReference>
<keyword evidence="3" id="KW-1185">Reference proteome</keyword>
<comment type="caution">
    <text evidence="2">The sequence shown here is derived from an EMBL/GenBank/DDBJ whole genome shotgun (WGS) entry which is preliminary data.</text>
</comment>
<gene>
    <name evidence="2" type="ORF">CDV36_004489</name>
</gene>
<dbReference type="STRING" id="2010991.A0A3M2SE41"/>
<organism evidence="2 3">
    <name type="scientific">Fusarium kuroshium</name>
    <dbReference type="NCBI Taxonomy" id="2010991"/>
    <lineage>
        <taxon>Eukaryota</taxon>
        <taxon>Fungi</taxon>
        <taxon>Dikarya</taxon>
        <taxon>Ascomycota</taxon>
        <taxon>Pezizomycotina</taxon>
        <taxon>Sordariomycetes</taxon>
        <taxon>Hypocreomycetidae</taxon>
        <taxon>Hypocreales</taxon>
        <taxon>Nectriaceae</taxon>
        <taxon>Fusarium</taxon>
        <taxon>Fusarium solani species complex</taxon>
    </lineage>
</organism>
<reference evidence="2 3" key="1">
    <citation type="submission" date="2017-06" db="EMBL/GenBank/DDBJ databases">
        <title>Comparative genomic analysis of Ambrosia Fusariam Clade fungi.</title>
        <authorList>
            <person name="Stajich J.E."/>
            <person name="Carrillo J."/>
            <person name="Kijimoto T."/>
            <person name="Eskalen A."/>
            <person name="O'Donnell K."/>
            <person name="Kasson M."/>
        </authorList>
    </citation>
    <scope>NUCLEOTIDE SEQUENCE [LARGE SCALE GENOMIC DNA]</scope>
    <source>
        <strain evidence="2">UCR3666</strain>
    </source>
</reference>
<dbReference type="OrthoDB" id="10016792at2759"/>